<comment type="caution">
    <text evidence="8">The sequence shown here is derived from an EMBL/GenBank/DDBJ whole genome shotgun (WGS) entry which is preliminary data.</text>
</comment>
<evidence type="ECO:0000313" key="8">
    <source>
        <dbReference type="EMBL" id="MFD1235584.1"/>
    </source>
</evidence>
<accession>A0ABW3VKA4</accession>
<gene>
    <name evidence="8" type="ORF">ACFQ34_20025</name>
</gene>
<feature type="transmembrane region" description="Helical" evidence="6">
    <location>
        <begin position="77"/>
        <end position="104"/>
    </location>
</feature>
<dbReference type="InterPro" id="IPR035952">
    <property type="entry name" value="Rhomboid-like_sf"/>
</dbReference>
<dbReference type="PANTHER" id="PTHR34697">
    <property type="entry name" value="PHOSPHATIDYLGLYCEROL LYSYLTRANSFERASE"/>
    <property type="match status" value="1"/>
</dbReference>
<dbReference type="Pfam" id="PF09924">
    <property type="entry name" value="LPG_synthase_C"/>
    <property type="match status" value="1"/>
</dbReference>
<evidence type="ECO:0000313" key="9">
    <source>
        <dbReference type="Proteomes" id="UP001597182"/>
    </source>
</evidence>
<dbReference type="InterPro" id="IPR051211">
    <property type="entry name" value="PG_lysyltransferase"/>
</dbReference>
<keyword evidence="3 6" id="KW-0812">Transmembrane</keyword>
<evidence type="ECO:0000256" key="4">
    <source>
        <dbReference type="ARBA" id="ARBA00022989"/>
    </source>
</evidence>
<evidence type="ECO:0000256" key="2">
    <source>
        <dbReference type="ARBA" id="ARBA00022475"/>
    </source>
</evidence>
<dbReference type="InterPro" id="IPR024320">
    <property type="entry name" value="LPG_synthase_C"/>
</dbReference>
<comment type="subcellular location">
    <subcellularLocation>
        <location evidence="1">Cell membrane</location>
        <topology evidence="1">Multi-pass membrane protein</topology>
    </subcellularLocation>
</comment>
<feature type="transmembrane region" description="Helical" evidence="6">
    <location>
        <begin position="184"/>
        <end position="213"/>
    </location>
</feature>
<keyword evidence="2" id="KW-1003">Cell membrane</keyword>
<keyword evidence="4 6" id="KW-1133">Transmembrane helix</keyword>
<feature type="transmembrane region" description="Helical" evidence="6">
    <location>
        <begin position="323"/>
        <end position="343"/>
    </location>
</feature>
<evidence type="ECO:0000256" key="6">
    <source>
        <dbReference type="SAM" id="Phobius"/>
    </source>
</evidence>
<evidence type="ECO:0000256" key="1">
    <source>
        <dbReference type="ARBA" id="ARBA00004651"/>
    </source>
</evidence>
<organism evidence="8 9">
    <name type="scientific">Pseudonocardia benzenivorans</name>
    <dbReference type="NCBI Taxonomy" id="228005"/>
    <lineage>
        <taxon>Bacteria</taxon>
        <taxon>Bacillati</taxon>
        <taxon>Actinomycetota</taxon>
        <taxon>Actinomycetes</taxon>
        <taxon>Pseudonocardiales</taxon>
        <taxon>Pseudonocardiaceae</taxon>
        <taxon>Pseudonocardia</taxon>
    </lineage>
</organism>
<dbReference type="Proteomes" id="UP001597182">
    <property type="component" value="Unassembled WGS sequence"/>
</dbReference>
<protein>
    <submittedName>
        <fullName evidence="8">Bifunctional lysylphosphatidylglycerol flippase/synthetase MprF</fullName>
    </submittedName>
</protein>
<feature type="transmembrane region" description="Helical" evidence="6">
    <location>
        <begin position="234"/>
        <end position="253"/>
    </location>
</feature>
<evidence type="ECO:0000256" key="3">
    <source>
        <dbReference type="ARBA" id="ARBA00022692"/>
    </source>
</evidence>
<reference evidence="9" key="1">
    <citation type="journal article" date="2019" name="Int. J. Syst. Evol. Microbiol.">
        <title>The Global Catalogue of Microorganisms (GCM) 10K type strain sequencing project: providing services to taxonomists for standard genome sequencing and annotation.</title>
        <authorList>
            <consortium name="The Broad Institute Genomics Platform"/>
            <consortium name="The Broad Institute Genome Sequencing Center for Infectious Disease"/>
            <person name="Wu L."/>
            <person name="Ma J."/>
        </authorList>
    </citation>
    <scope>NUCLEOTIDE SEQUENCE [LARGE SCALE GENOMIC DNA]</scope>
    <source>
        <strain evidence="9">CCUG 49018</strain>
    </source>
</reference>
<proteinExistence type="predicted"/>
<dbReference type="EMBL" id="JBHTMB010000166">
    <property type="protein sequence ID" value="MFD1235584.1"/>
    <property type="molecule type" value="Genomic_DNA"/>
</dbReference>
<feature type="domain" description="Phosphatidylglycerol lysyltransferase C-terminal" evidence="7">
    <location>
        <begin position="377"/>
        <end position="674"/>
    </location>
</feature>
<feature type="transmembrane region" description="Helical" evidence="6">
    <location>
        <begin position="116"/>
        <end position="138"/>
    </location>
</feature>
<evidence type="ECO:0000256" key="5">
    <source>
        <dbReference type="ARBA" id="ARBA00023136"/>
    </source>
</evidence>
<dbReference type="SUPFAM" id="SSF144091">
    <property type="entry name" value="Rhomboid-like"/>
    <property type="match status" value="1"/>
</dbReference>
<feature type="transmembrane region" description="Helical" evidence="6">
    <location>
        <begin position="265"/>
        <end position="286"/>
    </location>
</feature>
<dbReference type="Gene3D" id="1.20.1540.10">
    <property type="entry name" value="Rhomboid-like"/>
    <property type="match status" value="1"/>
</dbReference>
<evidence type="ECO:0000259" key="7">
    <source>
        <dbReference type="Pfam" id="PF09924"/>
    </source>
</evidence>
<feature type="transmembrane region" description="Helical" evidence="6">
    <location>
        <begin position="34"/>
        <end position="53"/>
    </location>
</feature>
<name>A0ABW3VKA4_9PSEU</name>
<dbReference type="PANTHER" id="PTHR34697:SF2">
    <property type="entry name" value="PHOSPHATIDYLGLYCEROL LYSYLTRANSFERASE"/>
    <property type="match status" value="1"/>
</dbReference>
<feature type="transmembrane region" description="Helical" evidence="6">
    <location>
        <begin position="293"/>
        <end position="317"/>
    </location>
</feature>
<keyword evidence="9" id="KW-1185">Reference proteome</keyword>
<keyword evidence="5 6" id="KW-0472">Membrane</keyword>
<dbReference type="RefSeq" id="WP_013672496.1">
    <property type="nucleotide sequence ID" value="NZ_BAABKS010000085.1"/>
</dbReference>
<sequence length="713" mass="76404">MSTPPPPAAVQGGFEAWASRAAAALPHALRRIPFTIGVVAVSLVFGLLTRRIWEPTWQAPWFPDVAYGVPALQEGKIWTLLTGWVFALTPGQYVSGLILFALLVGACELRLGSRRTAISAIAGEVGGVLVATLLVWALSSTTWVWARDLAGARDVGFTTGMLTVVAVTSATLRSPWRLRVRAALWFYVTAAFLFEGTLSDVAHAVGVVAGLLVGQWRYGVEPGFGPRTRRETRMIAFGGLILIGLTQVIVLLFPGRGPFGATSGAAGPITDVLVELALIALVANALRNGKRWAWWATVVLGVLNIVEAVLALVLIVGGKLPQGAPIALAGGLLWLGQLALIVLNRGAFRVPFRRRVPGGVGALDAGGEGLTRAKAILTTVGGSTMSWMTTWPQMRYLFTADGRGYIGYERHAGVALALADPVVPHDTIADAVSEFTTMAERGGLIPCLFSVTDVAADAARAAGWRTVQIAEDTLIDLPGLAFKGKTWQDVRSALNKAKRESIEFRVVTLAEQPFAILAQVRAISEAWVGDKGLPEMGFTLGGVEEALDPAVRVGIAIDPTGSIHGVTSWLPVYAPGGVVRGWTLDVMRRRTDGFRSVMEFMIASACLEFREQGAEFVSLSGAPLARGDVSEAELDRTDRLLERLGGALEPFYGFRSLHAFKAKFQPRYEPVHLAFRDEADLPRIGVALTRAYLPDATPWQLIAATRSGGHEQL</sequence>